<feature type="compositionally biased region" description="Polar residues" evidence="2">
    <location>
        <begin position="303"/>
        <end position="318"/>
    </location>
</feature>
<feature type="compositionally biased region" description="Low complexity" evidence="2">
    <location>
        <begin position="417"/>
        <end position="426"/>
    </location>
</feature>
<feature type="region of interest" description="Disordered" evidence="2">
    <location>
        <begin position="582"/>
        <end position="610"/>
    </location>
</feature>
<feature type="compositionally biased region" description="Basic residues" evidence="2">
    <location>
        <begin position="321"/>
        <end position="336"/>
    </location>
</feature>
<feature type="region of interest" description="Disordered" evidence="2">
    <location>
        <begin position="101"/>
        <end position="121"/>
    </location>
</feature>
<dbReference type="EMBL" id="CP115532">
    <property type="protein sequence ID" value="WBY56705.1"/>
    <property type="molecule type" value="Genomic_DNA"/>
</dbReference>
<feature type="region of interest" description="Disordered" evidence="2">
    <location>
        <begin position="415"/>
        <end position="467"/>
    </location>
</feature>
<name>A0AAE9WQ75_PLAYO</name>
<dbReference type="Proteomes" id="UP001054126">
    <property type="component" value="Chromosome 8"/>
</dbReference>
<feature type="compositionally biased region" description="Basic and acidic residues" evidence="2">
    <location>
        <begin position="588"/>
        <end position="598"/>
    </location>
</feature>
<evidence type="ECO:0000256" key="2">
    <source>
        <dbReference type="SAM" id="MobiDB-lite"/>
    </source>
</evidence>
<evidence type="ECO:0000313" key="3">
    <source>
        <dbReference type="EMBL" id="WBY56705.1"/>
    </source>
</evidence>
<feature type="compositionally biased region" description="Basic and acidic residues" evidence="2">
    <location>
        <begin position="1017"/>
        <end position="1028"/>
    </location>
</feature>
<dbReference type="AlphaFoldDB" id="A0AAE9WQ75"/>
<reference evidence="3" key="1">
    <citation type="submission" date="2023-01" db="EMBL/GenBank/DDBJ databases">
        <title>Long-Read Genome Assembly and Gene Model Annotations for the Rodent Malaria Parasite Plasmodium yoelii 17XNL.</title>
        <authorList>
            <person name="Mitchell G.J."/>
            <person name="Sebastian A."/>
            <person name="Albert I."/>
            <person name="Lindner S.E."/>
        </authorList>
    </citation>
    <scope>NUCLEOTIDE SEQUENCE</scope>
    <source>
        <strain evidence="3">17XNL clone 1.1</strain>
    </source>
</reference>
<proteinExistence type="predicted"/>
<feature type="region of interest" description="Disordered" evidence="2">
    <location>
        <begin position="303"/>
        <end position="359"/>
    </location>
</feature>
<feature type="coiled-coil region" evidence="1">
    <location>
        <begin position="860"/>
        <end position="888"/>
    </location>
</feature>
<feature type="coiled-coil region" evidence="1">
    <location>
        <begin position="7"/>
        <end position="34"/>
    </location>
</feature>
<protein>
    <submittedName>
        <fullName evidence="3">Uncharacterized protein</fullName>
    </submittedName>
</protein>
<gene>
    <name evidence="3" type="ORF">Py17XNL_000801745</name>
</gene>
<feature type="compositionally biased region" description="Low complexity" evidence="2">
    <location>
        <begin position="442"/>
        <end position="463"/>
    </location>
</feature>
<evidence type="ECO:0000313" key="4">
    <source>
        <dbReference type="Proteomes" id="UP001054126"/>
    </source>
</evidence>
<feature type="coiled-coil region" evidence="1">
    <location>
        <begin position="724"/>
        <end position="818"/>
    </location>
</feature>
<feature type="region of interest" description="Disordered" evidence="2">
    <location>
        <begin position="984"/>
        <end position="1028"/>
    </location>
</feature>
<feature type="compositionally biased region" description="Basic and acidic residues" evidence="2">
    <location>
        <begin position="427"/>
        <end position="441"/>
    </location>
</feature>
<keyword evidence="1" id="KW-0175">Coiled coil</keyword>
<evidence type="ECO:0000256" key="1">
    <source>
        <dbReference type="SAM" id="Coils"/>
    </source>
</evidence>
<accession>A0AAE9WQ75</accession>
<organism evidence="3 4">
    <name type="scientific">Plasmodium yoelii yoelii</name>
    <dbReference type="NCBI Taxonomy" id="73239"/>
    <lineage>
        <taxon>Eukaryota</taxon>
        <taxon>Sar</taxon>
        <taxon>Alveolata</taxon>
        <taxon>Apicomplexa</taxon>
        <taxon>Aconoidasida</taxon>
        <taxon>Haemosporida</taxon>
        <taxon>Plasmodiidae</taxon>
        <taxon>Plasmodium</taxon>
        <taxon>Plasmodium (Vinckeia)</taxon>
    </lineage>
</organism>
<sequence length="1080" mass="126573">MEKEILLSLAHNANAQIKNEISELNDEIFFLNTKLNINKNNKLSNIVKTRCNKRKEKKSEELNNFFFKYVMFLLSNKSNDNIEDIEETHFYNMIQKSGEKSVEKSVEKSGEKSEEKSEDKSGDEHFLKCMYEKKDELEQILDLIKLNDLENLSNKKSEEIFSNLMLKFKNMENIVENENILNCGGIDKETNELNVSENMIQKLLEYLMENISDTKFKTCDLSTAPSTVSLVETSEKESDFEEFIKYDNNNIQTKISEMYKNGNKNGNIRNSVYYNKKSPSFGSIFLKKDSQNILLNKFNASRKSFSESRQNTNKSLSTNEKKKKKKKKKEKEKKEKKKNDRGGSTHRVNVKLPSLKKQTKKGIINKIGDNKIGDNKIGDNKIGDNKIGDNKIDDNKNLIQINKCENNKNCNNKEKLSLLNKNSPIKSENKNNKNKKMKEDNISLSDSSLSESSLSDSNSIHNLSENEKNEKNVGLKKLCLKINKEGKGKFIVNKKKGINCSKYIYDFEIVYENSETSKLNECEESTNQKGGDRGRGKHIFHLSFLTNGKKVYQVNNLDIENYNIINNLKNINNRQNRKINTSVYQNNKIKERNEKESSESLNSSNKEDEYKNDFSELDVKDVGKINICNKYESKKIEKKYRQRKKLNLKKKENNFEFKETNKIRGLYIHMLDRQNQLEIEKDFYKNEFEKLQEDVKNNTAPINEYLKEEKLKHFEREKLFYKKEKQFIKKKNLLKKKMLELENQLEIAEKKLIMEKEKNEDLFLKIQDEKKEIEKRESVNESKIKNLNSELEKLNKSILLEQKEKDGLLNELNILKNEDIEFGNFRKNILDKINKTNGDIKYLAEILELLTKELEKKNILQNLNQKKIKELEENSQKTENVLRITKDKLLLEKKKKKNLFKEITHLNRKNKDLGKCIKDLMFRQNSEINFKENTMHLTSLSSDYERNKNKKSTLLYDSTSKTNLTINSDSYNNMLHYKIKYNCNSNNDDNDDNNDNNMKKKRKKKKKNSEIGLINNTKREYYPPSDKNDTTISGDSSLFLFNQNSKSKISFNNLIESMDDLSGDSTPVLKHNIVCNFKAR</sequence>